<evidence type="ECO:0000313" key="1">
    <source>
        <dbReference type="EMBL" id="GME97012.1"/>
    </source>
</evidence>
<sequence>MKHSPKFTTGYKVNLGIICIDIVAFAIIYVLDKYDLVLCPKYAGNRHTTADGHLIHDPDQEHHILGAKYGNDEAGSNPVEIGSTDSDLEKKGEVKVKAITSTKEKL</sequence>
<comment type="caution">
    <text evidence="1">The sequence shown here is derived from an EMBL/GenBank/DDBJ whole genome shotgun (WGS) entry which is preliminary data.</text>
</comment>
<proteinExistence type="predicted"/>
<evidence type="ECO:0000313" key="2">
    <source>
        <dbReference type="Proteomes" id="UP001165064"/>
    </source>
</evidence>
<organism evidence="1 2">
    <name type="scientific">Ambrosiozyma monospora</name>
    <name type="common">Yeast</name>
    <name type="synonym">Endomycopsis monosporus</name>
    <dbReference type="NCBI Taxonomy" id="43982"/>
    <lineage>
        <taxon>Eukaryota</taxon>
        <taxon>Fungi</taxon>
        <taxon>Dikarya</taxon>
        <taxon>Ascomycota</taxon>
        <taxon>Saccharomycotina</taxon>
        <taxon>Pichiomycetes</taxon>
        <taxon>Pichiales</taxon>
        <taxon>Pichiaceae</taxon>
        <taxon>Ambrosiozyma</taxon>
    </lineage>
</organism>
<reference evidence="1" key="1">
    <citation type="submission" date="2023-04" db="EMBL/GenBank/DDBJ databases">
        <title>Ambrosiozyma monospora NBRC 10751.</title>
        <authorList>
            <person name="Ichikawa N."/>
            <person name="Sato H."/>
            <person name="Tonouchi N."/>
        </authorList>
    </citation>
    <scope>NUCLEOTIDE SEQUENCE</scope>
    <source>
        <strain evidence="1">NBRC 10751</strain>
    </source>
</reference>
<keyword evidence="2" id="KW-1185">Reference proteome</keyword>
<accession>A0ACB5TXN4</accession>
<dbReference type="EMBL" id="BSXS01009957">
    <property type="protein sequence ID" value="GME97012.1"/>
    <property type="molecule type" value="Genomic_DNA"/>
</dbReference>
<name>A0ACB5TXN4_AMBMO</name>
<gene>
    <name evidence="1" type="ORF">Amon02_001014000</name>
</gene>
<protein>
    <submittedName>
        <fullName evidence="1">Unnamed protein product</fullName>
    </submittedName>
</protein>
<dbReference type="Proteomes" id="UP001165064">
    <property type="component" value="Unassembled WGS sequence"/>
</dbReference>